<dbReference type="RefSeq" id="WP_213235513.1">
    <property type="nucleotide sequence ID" value="NZ_JAHBCL010000004.1"/>
</dbReference>
<evidence type="ECO:0000313" key="3">
    <source>
        <dbReference type="Proteomes" id="UP000746471"/>
    </source>
</evidence>
<evidence type="ECO:0000259" key="1">
    <source>
        <dbReference type="Pfam" id="PF00425"/>
    </source>
</evidence>
<dbReference type="PANTHER" id="PTHR11236:SF9">
    <property type="entry name" value="ANTHRANILATE SYNTHASE COMPONENT 1"/>
    <property type="match status" value="1"/>
</dbReference>
<evidence type="ECO:0000313" key="2">
    <source>
        <dbReference type="EMBL" id="MBS7525729.1"/>
    </source>
</evidence>
<gene>
    <name evidence="2" type="ORF">KHM83_03455</name>
</gene>
<dbReference type="Gene3D" id="3.60.120.10">
    <property type="entry name" value="Anthranilate synthase"/>
    <property type="match status" value="1"/>
</dbReference>
<dbReference type="Pfam" id="PF00425">
    <property type="entry name" value="Chorismate_bind"/>
    <property type="match status" value="1"/>
</dbReference>
<protein>
    <submittedName>
        <fullName evidence="2">Anthranilate synthase component I family protein</fullName>
    </submittedName>
</protein>
<feature type="domain" description="Chorismate-utilising enzyme C-terminal" evidence="1">
    <location>
        <begin position="183"/>
        <end position="434"/>
    </location>
</feature>
<dbReference type="InterPro" id="IPR005801">
    <property type="entry name" value="ADC_synthase"/>
</dbReference>
<dbReference type="InterPro" id="IPR019999">
    <property type="entry name" value="Anth_synth_I-like"/>
</dbReference>
<dbReference type="EMBL" id="JAHBCL010000004">
    <property type="protein sequence ID" value="MBS7525729.1"/>
    <property type="molecule type" value="Genomic_DNA"/>
</dbReference>
<reference evidence="2 3" key="1">
    <citation type="submission" date="2021-05" db="EMBL/GenBank/DDBJ databases">
        <title>Fusibacter ferrireducens sp. nov., an anaerobic, sulfur- and Fe-reducing bacterium isolated from the mangrove sediment.</title>
        <authorList>
            <person name="Qiu D."/>
        </authorList>
    </citation>
    <scope>NUCLEOTIDE SEQUENCE [LARGE SCALE GENOMIC DNA]</scope>
    <source>
        <strain evidence="2 3">DSM 12116</strain>
    </source>
</reference>
<dbReference type="Proteomes" id="UP000746471">
    <property type="component" value="Unassembled WGS sequence"/>
</dbReference>
<organism evidence="2 3">
    <name type="scientific">Fusibacter paucivorans</name>
    <dbReference type="NCBI Taxonomy" id="76009"/>
    <lineage>
        <taxon>Bacteria</taxon>
        <taxon>Bacillati</taxon>
        <taxon>Bacillota</taxon>
        <taxon>Clostridia</taxon>
        <taxon>Eubacteriales</taxon>
        <taxon>Eubacteriales Family XII. Incertae Sedis</taxon>
        <taxon>Fusibacter</taxon>
    </lineage>
</organism>
<dbReference type="PANTHER" id="PTHR11236">
    <property type="entry name" value="AMINOBENZOATE/ANTHRANILATE SYNTHASE"/>
    <property type="match status" value="1"/>
</dbReference>
<keyword evidence="3" id="KW-1185">Reference proteome</keyword>
<dbReference type="InterPro" id="IPR015890">
    <property type="entry name" value="Chorismate_C"/>
</dbReference>
<dbReference type="SUPFAM" id="SSF56322">
    <property type="entry name" value="ADC synthase"/>
    <property type="match status" value="1"/>
</dbReference>
<dbReference type="PRINTS" id="PR00095">
    <property type="entry name" value="ANTSNTHASEI"/>
</dbReference>
<sequence>MEMKMSIDKKEHEIIFSDAFFNAMQALGVHIAFRMDRFSELETSPYIYFSLNATVIQDASLDSIEAMIAERRSDNKCSIPHPNVVGMIAYEQAAEFLPIELDSTAEKGVCIFPNILLAVHQSLPEAYLLGLTTAQSAETIKMYEGKVRSAIALSTPMTVQERDGADFTGYQLHEHVTQNKDDAAYGHMLTSTIHMIEEGEIFQAVLSRRYDFSFDNSPYTFYRTAMSRYGMPYNCFIQPTRAQAFAITSPEMLVAYDHEMVRTRPIAGTRPIKNDGKDDIRRNELVQDEKENAEHLMLVDLGRNDLAKVSAPGTVKLNFYKEVKPYHKVYHMVSEVVGKRDFNKVFDPIRATFPAGTVSGAPKIRAMEIIKSLENEPRKAYAGATYVIDESGRFTSCINIRCATFENGVAQIQVGSGIVYDSIVESERKELLNKIRGHLETMERMGNGHVFAH</sequence>
<accession>A0ABS5PKN4</accession>
<name>A0ABS5PKN4_9FIRM</name>
<proteinExistence type="predicted"/>
<comment type="caution">
    <text evidence="2">The sequence shown here is derived from an EMBL/GenBank/DDBJ whole genome shotgun (WGS) entry which is preliminary data.</text>
</comment>